<evidence type="ECO:0000313" key="10">
    <source>
        <dbReference type="Proteomes" id="UP000011083"/>
    </source>
</evidence>
<gene>
    <name evidence="9" type="ORF">ACA1_110750</name>
</gene>
<dbReference type="InterPro" id="IPR045867">
    <property type="entry name" value="DNA-dir_RpoC_beta_prime"/>
</dbReference>
<dbReference type="VEuPathDB" id="AmoebaDB:ACA1_110750"/>
<organism evidence="9 10">
    <name type="scientific">Acanthamoeba castellanii (strain ATCC 30010 / Neff)</name>
    <dbReference type="NCBI Taxonomy" id="1257118"/>
    <lineage>
        <taxon>Eukaryota</taxon>
        <taxon>Amoebozoa</taxon>
        <taxon>Discosea</taxon>
        <taxon>Longamoebia</taxon>
        <taxon>Centramoebida</taxon>
        <taxon>Acanthamoebidae</taxon>
        <taxon>Acanthamoeba</taxon>
    </lineage>
</organism>
<evidence type="ECO:0000256" key="2">
    <source>
        <dbReference type="ARBA" id="ARBA00012418"/>
    </source>
</evidence>
<dbReference type="GeneID" id="14926082"/>
<keyword evidence="6" id="KW-0804">Transcription</keyword>
<dbReference type="GO" id="GO:0005736">
    <property type="term" value="C:RNA polymerase I complex"/>
    <property type="evidence" value="ECO:0007669"/>
    <property type="project" value="TreeGrafter"/>
</dbReference>
<evidence type="ECO:0000256" key="5">
    <source>
        <dbReference type="ARBA" id="ARBA00022695"/>
    </source>
</evidence>
<evidence type="ECO:0000256" key="7">
    <source>
        <dbReference type="SAM" id="MobiDB-lite"/>
    </source>
</evidence>
<dbReference type="Proteomes" id="UP000011083">
    <property type="component" value="Unassembled WGS sequence"/>
</dbReference>
<dbReference type="Gene3D" id="1.10.357.120">
    <property type="match status" value="1"/>
</dbReference>
<dbReference type="KEGG" id="acan:ACA1_110750"/>
<dbReference type="OrthoDB" id="270392at2759"/>
<keyword evidence="5" id="KW-0548">Nucleotidyltransferase</keyword>
<dbReference type="SUPFAM" id="SSF64484">
    <property type="entry name" value="beta and beta-prime subunits of DNA dependent RNA-polymerase"/>
    <property type="match status" value="1"/>
</dbReference>
<feature type="compositionally biased region" description="Basic and acidic residues" evidence="7">
    <location>
        <begin position="380"/>
        <end position="393"/>
    </location>
</feature>
<evidence type="ECO:0000256" key="4">
    <source>
        <dbReference type="ARBA" id="ARBA00022679"/>
    </source>
</evidence>
<proteinExistence type="inferred from homology"/>
<name>L8HKY6_ACACF</name>
<dbReference type="GO" id="GO:0006351">
    <property type="term" value="P:DNA-templated transcription"/>
    <property type="evidence" value="ECO:0007669"/>
    <property type="project" value="InterPro"/>
</dbReference>
<dbReference type="Gene3D" id="3.30.70.2850">
    <property type="match status" value="1"/>
</dbReference>
<keyword evidence="3" id="KW-0240">DNA-directed RNA polymerase</keyword>
<evidence type="ECO:0000259" key="8">
    <source>
        <dbReference type="Pfam" id="PF04998"/>
    </source>
</evidence>
<evidence type="ECO:0000256" key="6">
    <source>
        <dbReference type="ARBA" id="ARBA00023163"/>
    </source>
</evidence>
<evidence type="ECO:0000256" key="3">
    <source>
        <dbReference type="ARBA" id="ARBA00022478"/>
    </source>
</evidence>
<dbReference type="InterPro" id="IPR007081">
    <property type="entry name" value="RNA_pol_Rpb1_5"/>
</dbReference>
<feature type="non-terminal residue" evidence="9">
    <location>
        <position position="433"/>
    </location>
</feature>
<evidence type="ECO:0000313" key="9">
    <source>
        <dbReference type="EMBL" id="ELR25041.1"/>
    </source>
</evidence>
<dbReference type="GO" id="GO:0003899">
    <property type="term" value="F:DNA-directed RNA polymerase activity"/>
    <property type="evidence" value="ECO:0007669"/>
    <property type="project" value="UniProtKB-EC"/>
</dbReference>
<dbReference type="STRING" id="1257118.L8HKY6"/>
<dbReference type="Pfam" id="PF04998">
    <property type="entry name" value="RNA_pol_Rpb1_5"/>
    <property type="match status" value="1"/>
</dbReference>
<dbReference type="GO" id="GO:0003677">
    <property type="term" value="F:DNA binding"/>
    <property type="evidence" value="ECO:0007669"/>
    <property type="project" value="InterPro"/>
</dbReference>
<dbReference type="AlphaFoldDB" id="L8HKY6"/>
<reference evidence="9 10" key="1">
    <citation type="journal article" date="2013" name="Genome Biol.">
        <title>Genome of Acanthamoeba castellanii highlights extensive lateral gene transfer and early evolution of tyrosine kinase signaling.</title>
        <authorList>
            <person name="Clarke M."/>
            <person name="Lohan A.J."/>
            <person name="Liu B."/>
            <person name="Lagkouvardos I."/>
            <person name="Roy S."/>
            <person name="Zafar N."/>
            <person name="Bertelli C."/>
            <person name="Schilde C."/>
            <person name="Kianianmomeni A."/>
            <person name="Burglin T.R."/>
            <person name="Frech C."/>
            <person name="Turcotte B."/>
            <person name="Kopec K.O."/>
            <person name="Synnott J.M."/>
            <person name="Choo C."/>
            <person name="Paponov I."/>
            <person name="Finkler A."/>
            <person name="Soon Heng Tan C."/>
            <person name="Hutchins A.P."/>
            <person name="Weinmeier T."/>
            <person name="Rattei T."/>
            <person name="Chu J.S."/>
            <person name="Gimenez G."/>
            <person name="Irimia M."/>
            <person name="Rigden D.J."/>
            <person name="Fitzpatrick D.A."/>
            <person name="Lorenzo-Morales J."/>
            <person name="Bateman A."/>
            <person name="Chiu C.H."/>
            <person name="Tang P."/>
            <person name="Hegemann P."/>
            <person name="Fromm H."/>
            <person name="Raoult D."/>
            <person name="Greub G."/>
            <person name="Miranda-Saavedra D."/>
            <person name="Chen N."/>
            <person name="Nash P."/>
            <person name="Ginger M.L."/>
            <person name="Horn M."/>
            <person name="Schaap P."/>
            <person name="Caler L."/>
            <person name="Loftus B."/>
        </authorList>
    </citation>
    <scope>NUCLEOTIDE SEQUENCE [LARGE SCALE GENOMIC DNA]</scope>
    <source>
        <strain evidence="9 10">Neff</strain>
    </source>
</reference>
<dbReference type="RefSeq" id="XP_004357196.1">
    <property type="nucleotide sequence ID" value="XM_004357140.1"/>
</dbReference>
<accession>L8HKY6</accession>
<feature type="region of interest" description="Disordered" evidence="7">
    <location>
        <begin position="120"/>
        <end position="139"/>
    </location>
</feature>
<feature type="compositionally biased region" description="Basic and acidic residues" evidence="7">
    <location>
        <begin position="359"/>
        <end position="371"/>
    </location>
</feature>
<dbReference type="EMBL" id="KB007806">
    <property type="protein sequence ID" value="ELR25041.1"/>
    <property type="molecule type" value="Genomic_DNA"/>
</dbReference>
<dbReference type="PANTHER" id="PTHR19376:SF11">
    <property type="entry name" value="DNA-DIRECTED RNA POLYMERASE I SUBUNIT RPA1"/>
    <property type="match status" value="1"/>
</dbReference>
<protein>
    <recommendedName>
        <fullName evidence="2">DNA-directed RNA polymerase</fullName>
        <ecNumber evidence="2">2.7.7.6</ecNumber>
    </recommendedName>
</protein>
<keyword evidence="4" id="KW-0808">Transferase</keyword>
<evidence type="ECO:0000256" key="1">
    <source>
        <dbReference type="ARBA" id="ARBA00006460"/>
    </source>
</evidence>
<dbReference type="PANTHER" id="PTHR19376">
    <property type="entry name" value="DNA-DIRECTED RNA POLYMERASE"/>
    <property type="match status" value="1"/>
</dbReference>
<comment type="similarity">
    <text evidence="1">Belongs to the RNA polymerase beta' chain family.</text>
</comment>
<feature type="non-terminal residue" evidence="9">
    <location>
        <position position="1"/>
    </location>
</feature>
<sequence>VQESLRVCYDATVRDSDASVIQFNYGEDSIDITKSKHLERFSFLSKNTPALVQKYYLTAARQALQTKPTKRYLKKRAKNAKLNEESTLQSEFETFLHLGAVSERYQEKLEKYIAANPDGTLESKKKDKKKPKSRNTSVQYSETTFRDLMYLYYHRCQADPGESVGLLAAQSIGEPSTQMTLNTFHLAGRGEANVTLGIPRLREIIMTASHKIKTPTMTLPLHAHAGQKEAQKLADELYRLTLNELVAELTVTETITSSGSRSRLYNVALQFKPLKDWPVDTAKLSFQRVCNALEDSFIPKLLGAIRKELKMKKTKIIQRVRLSDGDINQAMSGENDDAEDPTTQRKSTRNEEDESAALGKERSRKQEHASYDDAEEEELREVADAGRKQKHSVDSSLSEMKTRLKGKQDDDEQTTGKSAGPQKVAPVKATTRA</sequence>
<feature type="region of interest" description="Disordered" evidence="7">
    <location>
        <begin position="327"/>
        <end position="433"/>
    </location>
</feature>
<feature type="domain" description="RNA polymerase Rpb1" evidence="8">
    <location>
        <begin position="3"/>
        <end position="291"/>
    </location>
</feature>
<keyword evidence="10" id="KW-1185">Reference proteome</keyword>
<dbReference type="EC" id="2.7.7.6" evidence="2"/>